<keyword evidence="2" id="KW-1133">Transmembrane helix</keyword>
<organism evidence="3 4">
    <name type="scientific">Lentinula edodes</name>
    <name type="common">Shiitake mushroom</name>
    <name type="synonym">Lentinus edodes</name>
    <dbReference type="NCBI Taxonomy" id="5353"/>
    <lineage>
        <taxon>Eukaryota</taxon>
        <taxon>Fungi</taxon>
        <taxon>Dikarya</taxon>
        <taxon>Basidiomycota</taxon>
        <taxon>Agaricomycotina</taxon>
        <taxon>Agaricomycetes</taxon>
        <taxon>Agaricomycetidae</taxon>
        <taxon>Agaricales</taxon>
        <taxon>Marasmiineae</taxon>
        <taxon>Omphalotaceae</taxon>
        <taxon>Lentinula</taxon>
    </lineage>
</organism>
<keyword evidence="2" id="KW-0472">Membrane</keyword>
<keyword evidence="4" id="KW-1185">Reference proteome</keyword>
<evidence type="ECO:0000313" key="3">
    <source>
        <dbReference type="EMBL" id="GAW02251.1"/>
    </source>
</evidence>
<reference evidence="3 4" key="2">
    <citation type="submission" date="2017-02" db="EMBL/GenBank/DDBJ databases">
        <title>A genome survey and senescence transcriptome analysis in Lentinula edodes.</title>
        <authorList>
            <person name="Sakamoto Y."/>
            <person name="Nakade K."/>
            <person name="Sato S."/>
            <person name="Yoshida Y."/>
            <person name="Miyazaki K."/>
            <person name="Natsume S."/>
            <person name="Konno N."/>
        </authorList>
    </citation>
    <scope>NUCLEOTIDE SEQUENCE [LARGE SCALE GENOMIC DNA]</scope>
    <source>
        <strain evidence="3 4">NBRC 111202</strain>
    </source>
</reference>
<proteinExistence type="predicted"/>
<evidence type="ECO:0000256" key="1">
    <source>
        <dbReference type="SAM" id="MobiDB-lite"/>
    </source>
</evidence>
<feature type="region of interest" description="Disordered" evidence="1">
    <location>
        <begin position="1"/>
        <end position="21"/>
    </location>
</feature>
<comment type="caution">
    <text evidence="3">The sequence shown here is derived from an EMBL/GenBank/DDBJ whole genome shotgun (WGS) entry which is preliminary data.</text>
</comment>
<gene>
    <name evidence="3" type="ORF">LENED_003890</name>
</gene>
<protein>
    <submittedName>
        <fullName evidence="3">Heme oxygenase-like protein</fullName>
    </submittedName>
</protein>
<keyword evidence="2" id="KW-0812">Transmembrane</keyword>
<dbReference type="AlphaFoldDB" id="A0A1Q3E518"/>
<feature type="transmembrane region" description="Helical" evidence="2">
    <location>
        <begin position="41"/>
        <end position="63"/>
    </location>
</feature>
<evidence type="ECO:0000313" key="4">
    <source>
        <dbReference type="Proteomes" id="UP000188533"/>
    </source>
</evidence>
<dbReference type="EMBL" id="BDGU01000091">
    <property type="protein sequence ID" value="GAW02251.1"/>
    <property type="molecule type" value="Genomic_DNA"/>
</dbReference>
<dbReference type="Proteomes" id="UP000188533">
    <property type="component" value="Unassembled WGS sequence"/>
</dbReference>
<accession>A0A1Q3E518</accession>
<sequence>MSNDSKIEEIQSPAVAQNSTQSKEIPILIEQNSSQSSTYSVASVAAVILAGSIAHLFLTWGGFTGQKGWDKLVASHSWKCPGNLVYSELLASES</sequence>
<reference evidence="3 4" key="1">
    <citation type="submission" date="2016-08" db="EMBL/GenBank/DDBJ databases">
        <authorList>
            <consortium name="Lentinula edodes genome sequencing consortium"/>
            <person name="Sakamoto Y."/>
            <person name="Nakade K."/>
            <person name="Sato S."/>
            <person name="Yoshida Y."/>
            <person name="Miyazaki K."/>
            <person name="Natsume S."/>
            <person name="Konno N."/>
        </authorList>
    </citation>
    <scope>NUCLEOTIDE SEQUENCE [LARGE SCALE GENOMIC DNA]</scope>
    <source>
        <strain evidence="3 4">NBRC 111202</strain>
    </source>
</reference>
<evidence type="ECO:0000256" key="2">
    <source>
        <dbReference type="SAM" id="Phobius"/>
    </source>
</evidence>
<name>A0A1Q3E518_LENED</name>